<evidence type="ECO:0000313" key="2">
    <source>
        <dbReference type="EMBL" id="OTI60275.1"/>
    </source>
</evidence>
<evidence type="ECO:0000256" key="1">
    <source>
        <dbReference type="SAM" id="MobiDB-lite"/>
    </source>
</evidence>
<dbReference type="Proteomes" id="UP000194857">
    <property type="component" value="Unassembled WGS sequence"/>
</dbReference>
<reference evidence="2 3" key="1">
    <citation type="submission" date="2017-05" db="EMBL/GenBank/DDBJ databases">
        <authorList>
            <person name="Song R."/>
            <person name="Chenine A.L."/>
            <person name="Ruprecht R.M."/>
        </authorList>
    </citation>
    <scope>NUCLEOTIDE SEQUENCE [LARGE SCALE GENOMIC DNA]</scope>
    <source>
        <strain evidence="2 3">S567_C10_BS</strain>
    </source>
</reference>
<dbReference type="AlphaFoldDB" id="A0A2V3GV04"/>
<sequence length="68" mass="7840">MPRPSLHHQHFGLVASRRDRKVYIGLLCDRHEKARFSRARASSPGVRRARRVREKPGEEAPRPCPGSR</sequence>
<protein>
    <submittedName>
        <fullName evidence="2">Acyl-CoA dehydrogenase</fullName>
    </submittedName>
</protein>
<accession>A0A2V3GV04</accession>
<name>A0A2V3GV04_PSEAI</name>
<comment type="caution">
    <text evidence="2">The sequence shown here is derived from an EMBL/GenBank/DDBJ whole genome shotgun (WGS) entry which is preliminary data.</text>
</comment>
<gene>
    <name evidence="2" type="ORF">CAZ10_18505</name>
</gene>
<organism evidence="2 3">
    <name type="scientific">Pseudomonas aeruginosa</name>
    <dbReference type="NCBI Taxonomy" id="287"/>
    <lineage>
        <taxon>Bacteria</taxon>
        <taxon>Pseudomonadati</taxon>
        <taxon>Pseudomonadota</taxon>
        <taxon>Gammaproteobacteria</taxon>
        <taxon>Pseudomonadales</taxon>
        <taxon>Pseudomonadaceae</taxon>
        <taxon>Pseudomonas</taxon>
    </lineage>
</organism>
<feature type="region of interest" description="Disordered" evidence="1">
    <location>
        <begin position="36"/>
        <end position="68"/>
    </location>
</feature>
<dbReference type="EMBL" id="NFFZ01000009">
    <property type="protein sequence ID" value="OTI60275.1"/>
    <property type="molecule type" value="Genomic_DNA"/>
</dbReference>
<evidence type="ECO:0000313" key="3">
    <source>
        <dbReference type="Proteomes" id="UP000194857"/>
    </source>
</evidence>
<proteinExistence type="predicted"/>